<evidence type="ECO:0000313" key="2">
    <source>
        <dbReference type="EMBL" id="KAE8150026.1"/>
    </source>
</evidence>
<dbReference type="AlphaFoldDB" id="A0A5N6TUI4"/>
<reference evidence="2 3" key="1">
    <citation type="submission" date="2019-04" db="EMBL/GenBank/DDBJ databases">
        <title>Friends and foes A comparative genomics study of 23 Aspergillus species from section Flavi.</title>
        <authorList>
            <consortium name="DOE Joint Genome Institute"/>
            <person name="Kjaerbolling I."/>
            <person name="Vesth T."/>
            <person name="Frisvad J.C."/>
            <person name="Nybo J.L."/>
            <person name="Theobald S."/>
            <person name="Kildgaard S."/>
            <person name="Isbrandt T."/>
            <person name="Kuo A."/>
            <person name="Sato A."/>
            <person name="Lyhne E.K."/>
            <person name="Kogle M.E."/>
            <person name="Wiebenga A."/>
            <person name="Kun R.S."/>
            <person name="Lubbers R.J."/>
            <person name="Makela M.R."/>
            <person name="Barry K."/>
            <person name="Chovatia M."/>
            <person name="Clum A."/>
            <person name="Daum C."/>
            <person name="Haridas S."/>
            <person name="He G."/>
            <person name="LaButti K."/>
            <person name="Lipzen A."/>
            <person name="Mondo S."/>
            <person name="Riley R."/>
            <person name="Salamov A."/>
            <person name="Simmons B.A."/>
            <person name="Magnuson J.K."/>
            <person name="Henrissat B."/>
            <person name="Mortensen U.H."/>
            <person name="Larsen T.O."/>
            <person name="Devries R.P."/>
            <person name="Grigoriev I.V."/>
            <person name="Machida M."/>
            <person name="Baker S.E."/>
            <person name="Andersen M.R."/>
        </authorList>
    </citation>
    <scope>NUCLEOTIDE SEQUENCE [LARGE SCALE GENOMIC DNA]</scope>
    <source>
        <strain evidence="2 3">IBT 18842</strain>
    </source>
</reference>
<dbReference type="GO" id="GO:0005739">
    <property type="term" value="C:mitochondrion"/>
    <property type="evidence" value="ECO:0007669"/>
    <property type="project" value="TreeGrafter"/>
</dbReference>
<dbReference type="InterPro" id="IPR002575">
    <property type="entry name" value="Aminoglycoside_PTrfase"/>
</dbReference>
<dbReference type="EMBL" id="ML742105">
    <property type="protein sequence ID" value="KAE8150026.1"/>
    <property type="molecule type" value="Genomic_DNA"/>
</dbReference>
<sequence>MPSRLGIYSIVKSIVDFSRLHVIKFRRLSTTTNTGQSSDTKVLAQQLRNRSVSFDLNALIRVAEDAAGDDAVCVNVSKLPEGNFNKAFLVTMRNGSELIVKIPNPNAGPSHYTAASEVATMQYVRESLQLPIPRVLTSCSRLTESKIGSEYIVMEMAQGIELGHKWESLKPRDKLSIVKQISSITSTLSRAKFPSYGSLYLREDLSESEGIKFDNVFAIGPTVGRAWFDDRRGDVDVHRGPWMTTDNTFKALAMRELACVNTFSRFPRDGQQGIFYGPGGYHPTKQAKVSVLQDFLNIYQHILPKDNELNTGIIWHNDLHTDNILVDEKDPTKITSIIDWQAVPIYPMFLIAHHPSLIEYDGPRPERFIQPSLPKDFEELNPQGKKAAKELYLSQTFWLYYETQVYKQAPDLFQAFQYQETLPSELLSLVGSIFDDGEPHFQKLLADVASDDVWKQFVGEDSHGNPRVPCPLHYTEHDLAKQSEKYAKWERDVERKARVIDEVGVYTGWNGAVSPGDYDEVVRRLHHAKKRFLDRESRTPEERMLWENVWPFEDKPCE</sequence>
<evidence type="ECO:0000313" key="3">
    <source>
        <dbReference type="Proteomes" id="UP000325780"/>
    </source>
</evidence>
<dbReference type="PANTHER" id="PTHR36091">
    <property type="entry name" value="ALTERED INHERITANCE OF MITOCHONDRIA PROTEIN 9, MITOCHONDRIAL"/>
    <property type="match status" value="1"/>
</dbReference>
<protein>
    <recommendedName>
        <fullName evidence="1">Aminoglycoside phosphotransferase domain-containing protein</fullName>
    </recommendedName>
</protein>
<dbReference type="Proteomes" id="UP000325780">
    <property type="component" value="Unassembled WGS sequence"/>
</dbReference>
<accession>A0A5N6TUI4</accession>
<dbReference type="OrthoDB" id="2831558at2759"/>
<dbReference type="SUPFAM" id="SSF56112">
    <property type="entry name" value="Protein kinase-like (PK-like)"/>
    <property type="match status" value="1"/>
</dbReference>
<dbReference type="Pfam" id="PF01636">
    <property type="entry name" value="APH"/>
    <property type="match status" value="2"/>
</dbReference>
<dbReference type="Gene3D" id="3.30.200.20">
    <property type="entry name" value="Phosphorylase Kinase, domain 1"/>
    <property type="match status" value="1"/>
</dbReference>
<dbReference type="Gene3D" id="3.90.1200.10">
    <property type="match status" value="1"/>
</dbReference>
<name>A0A5N6TUI4_ASPAV</name>
<evidence type="ECO:0000259" key="1">
    <source>
        <dbReference type="Pfam" id="PF01636"/>
    </source>
</evidence>
<feature type="domain" description="Aminoglycoside phosphotransferase" evidence="1">
    <location>
        <begin position="77"/>
        <end position="181"/>
    </location>
</feature>
<gene>
    <name evidence="2" type="ORF">BDV25DRAFT_129895</name>
</gene>
<proteinExistence type="predicted"/>
<dbReference type="InterPro" id="IPR051035">
    <property type="entry name" value="Mito_inheritance_9"/>
</dbReference>
<dbReference type="PANTHER" id="PTHR36091:SF2">
    <property type="entry name" value="AMINOGLYCOSIDE PHOSPHOTRANSFERASE DOMAIN-CONTAINING PROTEIN"/>
    <property type="match status" value="1"/>
</dbReference>
<organism evidence="2 3">
    <name type="scientific">Aspergillus avenaceus</name>
    <dbReference type="NCBI Taxonomy" id="36643"/>
    <lineage>
        <taxon>Eukaryota</taxon>
        <taxon>Fungi</taxon>
        <taxon>Dikarya</taxon>
        <taxon>Ascomycota</taxon>
        <taxon>Pezizomycotina</taxon>
        <taxon>Eurotiomycetes</taxon>
        <taxon>Eurotiomycetidae</taxon>
        <taxon>Eurotiales</taxon>
        <taxon>Aspergillaceae</taxon>
        <taxon>Aspergillus</taxon>
        <taxon>Aspergillus subgen. Circumdati</taxon>
    </lineage>
</organism>
<keyword evidence="3" id="KW-1185">Reference proteome</keyword>
<feature type="domain" description="Aminoglycoside phosphotransferase" evidence="1">
    <location>
        <begin position="294"/>
        <end position="342"/>
    </location>
</feature>
<dbReference type="InterPro" id="IPR011009">
    <property type="entry name" value="Kinase-like_dom_sf"/>
</dbReference>